<protein>
    <submittedName>
        <fullName evidence="2">Uncharacterized protein</fullName>
    </submittedName>
</protein>
<dbReference type="Proteomes" id="UP000031036">
    <property type="component" value="Unassembled WGS sequence"/>
</dbReference>
<dbReference type="EMBL" id="JPKZ01002932">
    <property type="protein sequence ID" value="KHN74300.1"/>
    <property type="molecule type" value="Genomic_DNA"/>
</dbReference>
<sequence length="128" mass="14924">LSSSTKYPQGNRGAIFLADCTRRDTKPVGWFAHAYSKYSQVTVISDGRSTIHQPNEPRESRHNRSATVQLAQPEQELMRRKVSIRLTLQIEISWRDWRYCFCRANNDAGNRDKTALLKHEIRRGFYPN</sequence>
<proteinExistence type="predicted"/>
<evidence type="ECO:0000313" key="2">
    <source>
        <dbReference type="EMBL" id="KHN74300.1"/>
    </source>
</evidence>
<feature type="non-terminal residue" evidence="2">
    <location>
        <position position="1"/>
    </location>
</feature>
<keyword evidence="3" id="KW-1185">Reference proteome</keyword>
<reference evidence="2 3" key="1">
    <citation type="submission" date="2014-11" db="EMBL/GenBank/DDBJ databases">
        <title>Genetic blueprint of the zoonotic pathogen Toxocara canis.</title>
        <authorList>
            <person name="Zhu X.-Q."/>
            <person name="Korhonen P.K."/>
            <person name="Cai H."/>
            <person name="Young N.D."/>
            <person name="Nejsum P."/>
            <person name="von Samson-Himmelstjerna G."/>
            <person name="Boag P.R."/>
            <person name="Tan P."/>
            <person name="Li Q."/>
            <person name="Min J."/>
            <person name="Yang Y."/>
            <person name="Wang X."/>
            <person name="Fang X."/>
            <person name="Hall R.S."/>
            <person name="Hofmann A."/>
            <person name="Sternberg P.W."/>
            <person name="Jex A.R."/>
            <person name="Gasser R.B."/>
        </authorList>
    </citation>
    <scope>NUCLEOTIDE SEQUENCE [LARGE SCALE GENOMIC DNA]</scope>
    <source>
        <strain evidence="2">PN_DK_2014</strain>
    </source>
</reference>
<accession>A0A0B2UZQ9</accession>
<feature type="non-terminal residue" evidence="2">
    <location>
        <position position="128"/>
    </location>
</feature>
<dbReference type="AlphaFoldDB" id="A0A0B2UZQ9"/>
<comment type="caution">
    <text evidence="2">The sequence shown here is derived from an EMBL/GenBank/DDBJ whole genome shotgun (WGS) entry which is preliminary data.</text>
</comment>
<organism evidence="2 3">
    <name type="scientific">Toxocara canis</name>
    <name type="common">Canine roundworm</name>
    <dbReference type="NCBI Taxonomy" id="6265"/>
    <lineage>
        <taxon>Eukaryota</taxon>
        <taxon>Metazoa</taxon>
        <taxon>Ecdysozoa</taxon>
        <taxon>Nematoda</taxon>
        <taxon>Chromadorea</taxon>
        <taxon>Rhabditida</taxon>
        <taxon>Spirurina</taxon>
        <taxon>Ascaridomorpha</taxon>
        <taxon>Ascaridoidea</taxon>
        <taxon>Toxocaridae</taxon>
        <taxon>Toxocara</taxon>
    </lineage>
</organism>
<gene>
    <name evidence="2" type="ORF">Tcan_01766</name>
</gene>
<evidence type="ECO:0000256" key="1">
    <source>
        <dbReference type="SAM" id="MobiDB-lite"/>
    </source>
</evidence>
<name>A0A0B2UZQ9_TOXCA</name>
<feature type="region of interest" description="Disordered" evidence="1">
    <location>
        <begin position="48"/>
        <end position="68"/>
    </location>
</feature>
<evidence type="ECO:0000313" key="3">
    <source>
        <dbReference type="Proteomes" id="UP000031036"/>
    </source>
</evidence>